<feature type="compositionally biased region" description="Low complexity" evidence="1">
    <location>
        <begin position="61"/>
        <end position="78"/>
    </location>
</feature>
<feature type="compositionally biased region" description="Gly residues" evidence="1">
    <location>
        <begin position="139"/>
        <end position="151"/>
    </location>
</feature>
<organism evidence="2 3">
    <name type="scientific">Sordaria brevicollis</name>
    <dbReference type="NCBI Taxonomy" id="83679"/>
    <lineage>
        <taxon>Eukaryota</taxon>
        <taxon>Fungi</taxon>
        <taxon>Dikarya</taxon>
        <taxon>Ascomycota</taxon>
        <taxon>Pezizomycotina</taxon>
        <taxon>Sordariomycetes</taxon>
        <taxon>Sordariomycetidae</taxon>
        <taxon>Sordariales</taxon>
        <taxon>Sordariaceae</taxon>
        <taxon>Sordaria</taxon>
    </lineage>
</organism>
<feature type="compositionally biased region" description="Basic and acidic residues" evidence="1">
    <location>
        <begin position="40"/>
        <end position="59"/>
    </location>
</feature>
<feature type="region of interest" description="Disordered" evidence="1">
    <location>
        <begin position="40"/>
        <end position="185"/>
    </location>
</feature>
<reference evidence="2" key="1">
    <citation type="journal article" date="2023" name="Mol. Phylogenet. Evol.">
        <title>Genome-scale phylogeny and comparative genomics of the fungal order Sordariales.</title>
        <authorList>
            <person name="Hensen N."/>
            <person name="Bonometti L."/>
            <person name="Westerberg I."/>
            <person name="Brannstrom I.O."/>
            <person name="Guillou S."/>
            <person name="Cros-Aarteil S."/>
            <person name="Calhoun S."/>
            <person name="Haridas S."/>
            <person name="Kuo A."/>
            <person name="Mondo S."/>
            <person name="Pangilinan J."/>
            <person name="Riley R."/>
            <person name="LaButti K."/>
            <person name="Andreopoulos B."/>
            <person name="Lipzen A."/>
            <person name="Chen C."/>
            <person name="Yan M."/>
            <person name="Daum C."/>
            <person name="Ng V."/>
            <person name="Clum A."/>
            <person name="Steindorff A."/>
            <person name="Ohm R.A."/>
            <person name="Martin F."/>
            <person name="Silar P."/>
            <person name="Natvig D.O."/>
            <person name="Lalanne C."/>
            <person name="Gautier V."/>
            <person name="Ament-Velasquez S.L."/>
            <person name="Kruys A."/>
            <person name="Hutchinson M.I."/>
            <person name="Powell A.J."/>
            <person name="Barry K."/>
            <person name="Miller A.N."/>
            <person name="Grigoriev I.V."/>
            <person name="Debuchy R."/>
            <person name="Gladieux P."/>
            <person name="Hiltunen Thoren M."/>
            <person name="Johannesson H."/>
        </authorList>
    </citation>
    <scope>NUCLEOTIDE SEQUENCE</scope>
    <source>
        <strain evidence="2">FGSC 1904</strain>
    </source>
</reference>
<dbReference type="EMBL" id="JAUTDP010000005">
    <property type="protein sequence ID" value="KAK3399451.1"/>
    <property type="molecule type" value="Genomic_DNA"/>
</dbReference>
<comment type="caution">
    <text evidence="2">The sequence shown here is derived from an EMBL/GenBank/DDBJ whole genome shotgun (WGS) entry which is preliminary data.</text>
</comment>
<accession>A0AAE0PG97</accession>
<gene>
    <name evidence="2" type="ORF">B0T20DRAFT_506647</name>
</gene>
<protein>
    <submittedName>
        <fullName evidence="2">Uncharacterized protein</fullName>
    </submittedName>
</protein>
<sequence length="185" mass="19250">MEAIKKGLNKGFDKATNVNNEPQVLNKSSHALNTTSINDRHSSLTGGIDHHLEKPHDPSRSAGALGATSAMGATGAAGNDPTTKARNQYLHDLGYAPSSSSSSVSADPCYGGTGPQLGLHRHSVASVGSTGSSELSSGSGMGGGEQMGVGLGMQSHGRYEHRQPSLQEQKRGERMGWDIGEHFDV</sequence>
<evidence type="ECO:0000313" key="2">
    <source>
        <dbReference type="EMBL" id="KAK3399451.1"/>
    </source>
</evidence>
<dbReference type="Proteomes" id="UP001281003">
    <property type="component" value="Unassembled WGS sequence"/>
</dbReference>
<evidence type="ECO:0000256" key="1">
    <source>
        <dbReference type="SAM" id="MobiDB-lite"/>
    </source>
</evidence>
<keyword evidence="3" id="KW-1185">Reference proteome</keyword>
<reference evidence="2" key="2">
    <citation type="submission" date="2023-07" db="EMBL/GenBank/DDBJ databases">
        <authorList>
            <consortium name="Lawrence Berkeley National Laboratory"/>
            <person name="Haridas S."/>
            <person name="Hensen N."/>
            <person name="Bonometti L."/>
            <person name="Westerberg I."/>
            <person name="Brannstrom I.O."/>
            <person name="Guillou S."/>
            <person name="Cros-Aarteil S."/>
            <person name="Calhoun S."/>
            <person name="Kuo A."/>
            <person name="Mondo S."/>
            <person name="Pangilinan J."/>
            <person name="Riley R."/>
            <person name="LaButti K."/>
            <person name="Andreopoulos B."/>
            <person name="Lipzen A."/>
            <person name="Chen C."/>
            <person name="Yanf M."/>
            <person name="Daum C."/>
            <person name="Ng V."/>
            <person name="Clum A."/>
            <person name="Steindorff A."/>
            <person name="Ohm R."/>
            <person name="Martin F."/>
            <person name="Silar P."/>
            <person name="Natvig D."/>
            <person name="Lalanne C."/>
            <person name="Gautier V."/>
            <person name="Ament-velasquez S.L."/>
            <person name="Kruys A."/>
            <person name="Hutchinson M.I."/>
            <person name="Powell A.J."/>
            <person name="Barry K."/>
            <person name="Miller A.N."/>
            <person name="Grigoriev I.V."/>
            <person name="Debuchy R."/>
            <person name="Gladieux P."/>
            <person name="Thoren M.H."/>
            <person name="Johannesson H."/>
        </authorList>
    </citation>
    <scope>NUCLEOTIDE SEQUENCE</scope>
    <source>
        <strain evidence="2">FGSC 1904</strain>
    </source>
</reference>
<evidence type="ECO:0000313" key="3">
    <source>
        <dbReference type="Proteomes" id="UP001281003"/>
    </source>
</evidence>
<name>A0AAE0PG97_SORBR</name>
<feature type="compositionally biased region" description="Low complexity" evidence="1">
    <location>
        <begin position="126"/>
        <end position="138"/>
    </location>
</feature>
<feature type="compositionally biased region" description="Basic and acidic residues" evidence="1">
    <location>
        <begin position="157"/>
        <end position="185"/>
    </location>
</feature>
<proteinExistence type="predicted"/>
<dbReference type="AlphaFoldDB" id="A0AAE0PG97"/>